<protein>
    <submittedName>
        <fullName evidence="1">Uncharacterized protein</fullName>
    </submittedName>
</protein>
<keyword evidence="2" id="KW-1185">Reference proteome</keyword>
<organism evidence="1 2">
    <name type="scientific">Eretmocerus hayati</name>
    <dbReference type="NCBI Taxonomy" id="131215"/>
    <lineage>
        <taxon>Eukaryota</taxon>
        <taxon>Metazoa</taxon>
        <taxon>Ecdysozoa</taxon>
        <taxon>Arthropoda</taxon>
        <taxon>Hexapoda</taxon>
        <taxon>Insecta</taxon>
        <taxon>Pterygota</taxon>
        <taxon>Neoptera</taxon>
        <taxon>Endopterygota</taxon>
        <taxon>Hymenoptera</taxon>
        <taxon>Apocrita</taxon>
        <taxon>Proctotrupomorpha</taxon>
        <taxon>Chalcidoidea</taxon>
        <taxon>Aphelinidae</taxon>
        <taxon>Aphelininae</taxon>
        <taxon>Eretmocerus</taxon>
    </lineage>
</organism>
<gene>
    <name evidence="1" type="ORF">QAD02_011509</name>
</gene>
<proteinExistence type="predicted"/>
<accession>A0ACC2NXY9</accession>
<evidence type="ECO:0000313" key="2">
    <source>
        <dbReference type="Proteomes" id="UP001239111"/>
    </source>
</evidence>
<dbReference type="Proteomes" id="UP001239111">
    <property type="component" value="Chromosome 2"/>
</dbReference>
<reference evidence="1" key="1">
    <citation type="submission" date="2023-04" db="EMBL/GenBank/DDBJ databases">
        <title>A chromosome-level genome assembly of the parasitoid wasp Eretmocerus hayati.</title>
        <authorList>
            <person name="Zhong Y."/>
            <person name="Liu S."/>
            <person name="Liu Y."/>
        </authorList>
    </citation>
    <scope>NUCLEOTIDE SEQUENCE</scope>
    <source>
        <strain evidence="1">ZJU_SS_LIU_2023</strain>
    </source>
</reference>
<evidence type="ECO:0000313" key="1">
    <source>
        <dbReference type="EMBL" id="KAJ8675723.1"/>
    </source>
</evidence>
<sequence length="336" mass="38764">MIRQENYPSETHTVTTDDGYILTIYRIPGPPGSIPVLLQHGLLESSADWLVPGRGRSLAYMLSDQGYDVWLGNARGNTYSKKHKKFSTSDPRFWDFSWHELGIYDLPAMINYITDLKKDNLFYIGHSMGASSLCVMAIERPEVAKKVRAMIGLAPAVYVYRMKASIRMLSPFSREFKWIANSLGIHEFLPRSNFFDSFARYICRSVMLRNAVCGNSLFLIAGFNPDQLDQIAYDSFQNYDYGVRINWKVYRTPKPPTYDLSKVQVPIAVFWSRNDWLVGGQDVKRFYSEIPIKIGIHEVEHKKFNHFDFLWAVNATNLVYTKVLDIMDSYENQISV</sequence>
<comment type="caution">
    <text evidence="1">The sequence shown here is derived from an EMBL/GenBank/DDBJ whole genome shotgun (WGS) entry which is preliminary data.</text>
</comment>
<dbReference type="EMBL" id="CM056742">
    <property type="protein sequence ID" value="KAJ8675723.1"/>
    <property type="molecule type" value="Genomic_DNA"/>
</dbReference>
<name>A0ACC2NXY9_9HYME</name>